<evidence type="ECO:0000313" key="4">
    <source>
        <dbReference type="Proteomes" id="UP001430848"/>
    </source>
</evidence>
<feature type="region of interest" description="Disordered" evidence="2">
    <location>
        <begin position="132"/>
        <end position="162"/>
    </location>
</feature>
<keyword evidence="4" id="KW-1185">Reference proteome</keyword>
<proteinExistence type="inferred from homology"/>
<evidence type="ECO:0000256" key="2">
    <source>
        <dbReference type="SAM" id="MobiDB-lite"/>
    </source>
</evidence>
<dbReference type="Pfam" id="PF09729">
    <property type="entry name" value="Gti1_Pac2"/>
    <property type="match status" value="1"/>
</dbReference>
<dbReference type="PANTHER" id="PTHR28027">
    <property type="entry name" value="TRANSCRIPTIONAL REGULATOR MIT1"/>
    <property type="match status" value="1"/>
</dbReference>
<dbReference type="Proteomes" id="UP001430848">
    <property type="component" value="Unassembled WGS sequence"/>
</dbReference>
<name>A0ABR1PHH9_DIAER</name>
<evidence type="ECO:0000256" key="1">
    <source>
        <dbReference type="ARBA" id="ARBA00008359"/>
    </source>
</evidence>
<comment type="caution">
    <text evidence="3">The sequence shown here is derived from an EMBL/GenBank/DDBJ whole genome shotgun (WGS) entry which is preliminary data.</text>
</comment>
<dbReference type="EMBL" id="JAKNSF020000009">
    <property type="protein sequence ID" value="KAK7736877.1"/>
    <property type="molecule type" value="Genomic_DNA"/>
</dbReference>
<feature type="region of interest" description="Disordered" evidence="2">
    <location>
        <begin position="409"/>
        <end position="429"/>
    </location>
</feature>
<reference evidence="3 4" key="1">
    <citation type="submission" date="2024-02" db="EMBL/GenBank/DDBJ databases">
        <title>De novo assembly and annotation of 12 fungi associated with fruit tree decline syndrome in Ontario, Canada.</title>
        <authorList>
            <person name="Sulman M."/>
            <person name="Ellouze W."/>
            <person name="Ilyukhin E."/>
        </authorList>
    </citation>
    <scope>NUCLEOTIDE SEQUENCE [LARGE SCALE GENOMIC DNA]</scope>
    <source>
        <strain evidence="3 4">M169</strain>
    </source>
</reference>
<dbReference type="InterPro" id="IPR018608">
    <property type="entry name" value="Gti1/Pac2"/>
</dbReference>
<comment type="similarity">
    <text evidence="1">Belongs to the MIT1/WOR1 family.</text>
</comment>
<accession>A0ABR1PHH9</accession>
<feature type="compositionally biased region" description="Polar residues" evidence="2">
    <location>
        <begin position="149"/>
        <end position="161"/>
    </location>
</feature>
<feature type="region of interest" description="Disordered" evidence="2">
    <location>
        <begin position="1"/>
        <end position="41"/>
    </location>
</feature>
<sequence>MPSDFALQQGQPPLPPAMDDLVHQQAHHPQPLPSPSTPTNNNVLAPSWRGIVMTTYDALRVIEACLNGQLLHTARRPHDRERDSLIQSGNVFVYEESSSGIKRWTDGQNWSPSRILGNFLIYRELDKNFPPGDKKRAIKRKRDGKPELSNGNSNMTASPGSINDERQRALLGSLIDSYPFKEGGLIKKTISIKWQGVMHHLVSYYSLEDASAGNLPTPSQDPKLLSIRPRHELLGQQDFRVPVEQEDPRIMDERALMLGMGYAPQSGLERTMSLPQMPMMQPYGTQNHFHMPMHMHQPMGSSLQLGGHFSHSQSGFVPWDHRPRAPSINLPTYPPNQGLPHMMDGGSKRRRSEAYDSSNGATDDLFSPGGMTHGDVPRTSHHYYQPATSSYAMPSLPSTTMGPDSTVEYKPSVTSMAPPPHASAISDPPITTMDFAAPSVTTMAPPVSTALADGLSGATLTSIPSLSGTSIDGSHRDSHYFSSPNFASWSSTHDSNSYLSASGRSMNGAWPHASQSGTHR</sequence>
<evidence type="ECO:0000313" key="3">
    <source>
        <dbReference type="EMBL" id="KAK7736877.1"/>
    </source>
</evidence>
<feature type="region of interest" description="Disordered" evidence="2">
    <location>
        <begin position="497"/>
        <end position="520"/>
    </location>
</feature>
<gene>
    <name evidence="3" type="primary">sge1_1</name>
    <name evidence="3" type="ORF">SLS63_003226</name>
</gene>
<feature type="region of interest" description="Disordered" evidence="2">
    <location>
        <begin position="322"/>
        <end position="382"/>
    </location>
</feature>
<protein>
    <submittedName>
        <fullName evidence="3">Global transcription regulator sge1</fullName>
    </submittedName>
</protein>
<organism evidence="3 4">
    <name type="scientific">Diaporthe eres</name>
    <name type="common">Phomopsis oblonga</name>
    <dbReference type="NCBI Taxonomy" id="83184"/>
    <lineage>
        <taxon>Eukaryota</taxon>
        <taxon>Fungi</taxon>
        <taxon>Dikarya</taxon>
        <taxon>Ascomycota</taxon>
        <taxon>Pezizomycotina</taxon>
        <taxon>Sordariomycetes</taxon>
        <taxon>Sordariomycetidae</taxon>
        <taxon>Diaporthales</taxon>
        <taxon>Diaporthaceae</taxon>
        <taxon>Diaporthe</taxon>
        <taxon>Diaporthe eres species complex</taxon>
    </lineage>
</organism>
<dbReference type="PANTHER" id="PTHR28027:SF2">
    <property type="entry name" value="TRANSCRIPTIONAL REGULATOR MIT1"/>
    <property type="match status" value="1"/>
</dbReference>